<protein>
    <submittedName>
        <fullName evidence="1">Uncharacterized protein</fullName>
    </submittedName>
</protein>
<dbReference type="AlphaFoldDB" id="X1EAF5"/>
<organism evidence="1">
    <name type="scientific">marine sediment metagenome</name>
    <dbReference type="NCBI Taxonomy" id="412755"/>
    <lineage>
        <taxon>unclassified sequences</taxon>
        <taxon>metagenomes</taxon>
        <taxon>ecological metagenomes</taxon>
    </lineage>
</organism>
<gene>
    <name evidence="1" type="ORF">S03H2_06153</name>
</gene>
<sequence length="119" mass="14266">ARKSNRDFTNYKFKNTEYNKRKLVFAIIMDWIANNKPKDFKELEKAFPQNTRKSGLYLPYEKAKEVYERQQIPRHFLGENEIITFRDGTKYAISNQWGKGNIERFINRAREIGIEILES</sequence>
<feature type="non-terminal residue" evidence="1">
    <location>
        <position position="1"/>
    </location>
</feature>
<proteinExistence type="predicted"/>
<name>X1EAF5_9ZZZZ</name>
<reference evidence="1" key="1">
    <citation type="journal article" date="2014" name="Front. Microbiol.">
        <title>High frequency of phylogenetically diverse reductive dehalogenase-homologous genes in deep subseafloor sedimentary metagenomes.</title>
        <authorList>
            <person name="Kawai M."/>
            <person name="Futagami T."/>
            <person name="Toyoda A."/>
            <person name="Takaki Y."/>
            <person name="Nishi S."/>
            <person name="Hori S."/>
            <person name="Arai W."/>
            <person name="Tsubouchi T."/>
            <person name="Morono Y."/>
            <person name="Uchiyama I."/>
            <person name="Ito T."/>
            <person name="Fujiyama A."/>
            <person name="Inagaki F."/>
            <person name="Takami H."/>
        </authorList>
    </citation>
    <scope>NUCLEOTIDE SEQUENCE</scope>
    <source>
        <strain evidence="1">Expedition CK06-06</strain>
    </source>
</reference>
<comment type="caution">
    <text evidence="1">The sequence shown here is derived from an EMBL/GenBank/DDBJ whole genome shotgun (WGS) entry which is preliminary data.</text>
</comment>
<accession>X1EAF5</accession>
<dbReference type="EMBL" id="BARU01002647">
    <property type="protein sequence ID" value="GAH30261.1"/>
    <property type="molecule type" value="Genomic_DNA"/>
</dbReference>
<evidence type="ECO:0000313" key="1">
    <source>
        <dbReference type="EMBL" id="GAH30261.1"/>
    </source>
</evidence>